<feature type="compositionally biased region" description="Low complexity" evidence="1">
    <location>
        <begin position="53"/>
        <end position="80"/>
    </location>
</feature>
<dbReference type="InterPro" id="IPR010730">
    <property type="entry name" value="HET"/>
</dbReference>
<feature type="domain" description="Heterokaryon incompatibility" evidence="2">
    <location>
        <begin position="134"/>
        <end position="295"/>
    </location>
</feature>
<keyword evidence="4" id="KW-1185">Reference proteome</keyword>
<dbReference type="EMBL" id="KZ678129">
    <property type="protein sequence ID" value="PSN73537.1"/>
    <property type="molecule type" value="Genomic_DNA"/>
</dbReference>
<evidence type="ECO:0000313" key="3">
    <source>
        <dbReference type="EMBL" id="PSN73537.1"/>
    </source>
</evidence>
<dbReference type="OrthoDB" id="270167at2759"/>
<dbReference type="STRING" id="1448308.A0A2T2P7A1"/>
<proteinExistence type="predicted"/>
<sequence>MAYPVSAFSSSRLGQLEILDVDGEELLASNLQAHIVAPEARARLLASDRHAHSSQSLSHSHSQSWGSGHVSSSPYSTPSSRYDDDSVDADTLLQDLARLAPSVAKSFLPKSHARDNFVFRLINDADFVGEEQSYVALSYCWKKVQRDVPRKVISPIGDLPFGLIKEETQWPLPVREELWHACLGERERGEGIWFDQVCINQDDEAEKALAIGSMDAIYRNARAVVVALDDIAIPDDEASFLRFYIEEYTYSNVPADQQPNAGLNPPMMLQQPSLRTFLERILSSIWFERAWCAHEMRLARDHVFLVPCYSYDTQAQFSFIRFTGAFFLHMLVLASELMTTSPAAQARLASLRDLFSGSVLHSQAPTSYPSIKQPLPFPTDFTTTFIPTISQTFALKAFGNPRLPTYLRSLDANRDKTCICLSSSGLPIALKPASPLQRPNIEDECLRQLLLVGLAARDPVSLCTTGAPLRLHDGSVSWLCRPSPLDTFSVNQSVLPRFSKKTGQITQSSDGQAEYAQLDLVFLDLPHRSSPNPNFASNVQRARALIDLCIQCQVQSGSLWMMWQGPGHSRAPALKNVFIQTLACILECGLPWTLSVSSKLSQSIDPAALDALFAPHLHLQSYVQHPGARPALSLLLGVLCALISHGIPWASGATERTHGPLIISSPTASLSPSQSPYHAVQGMGRALIFAPFAHSKTLLVAVPDAVKGTTYEGLARGWILTPRNPYTGSPGLATGGSSTVSWTIQGKSVIFGDTSFGDGMAGSVSGGGGKSHRVFGPSATIGMGGPVGSG</sequence>
<dbReference type="Proteomes" id="UP000240883">
    <property type="component" value="Unassembled WGS sequence"/>
</dbReference>
<organism evidence="3 4">
    <name type="scientific">Corynespora cassiicola Philippines</name>
    <dbReference type="NCBI Taxonomy" id="1448308"/>
    <lineage>
        <taxon>Eukaryota</taxon>
        <taxon>Fungi</taxon>
        <taxon>Dikarya</taxon>
        <taxon>Ascomycota</taxon>
        <taxon>Pezizomycotina</taxon>
        <taxon>Dothideomycetes</taxon>
        <taxon>Pleosporomycetidae</taxon>
        <taxon>Pleosporales</taxon>
        <taxon>Corynesporascaceae</taxon>
        <taxon>Corynespora</taxon>
    </lineage>
</organism>
<dbReference type="PANTHER" id="PTHR24148:SF82">
    <property type="entry name" value="HETEROKARYON INCOMPATIBILITY DOMAIN-CONTAINING PROTEIN"/>
    <property type="match status" value="1"/>
</dbReference>
<dbReference type="Pfam" id="PF06985">
    <property type="entry name" value="HET"/>
    <property type="match status" value="1"/>
</dbReference>
<evidence type="ECO:0000256" key="1">
    <source>
        <dbReference type="SAM" id="MobiDB-lite"/>
    </source>
</evidence>
<accession>A0A2T2P7A1</accession>
<name>A0A2T2P7A1_CORCC</name>
<evidence type="ECO:0000259" key="2">
    <source>
        <dbReference type="Pfam" id="PF06985"/>
    </source>
</evidence>
<dbReference type="InterPro" id="IPR052895">
    <property type="entry name" value="HetReg/Transcr_Mod"/>
</dbReference>
<feature type="region of interest" description="Disordered" evidence="1">
    <location>
        <begin position="52"/>
        <end position="84"/>
    </location>
</feature>
<evidence type="ECO:0000313" key="4">
    <source>
        <dbReference type="Proteomes" id="UP000240883"/>
    </source>
</evidence>
<reference evidence="3 4" key="1">
    <citation type="journal article" date="2018" name="Front. Microbiol.">
        <title>Genome-Wide Analysis of Corynespora cassiicola Leaf Fall Disease Putative Effectors.</title>
        <authorList>
            <person name="Lopez D."/>
            <person name="Ribeiro S."/>
            <person name="Label P."/>
            <person name="Fumanal B."/>
            <person name="Venisse J.S."/>
            <person name="Kohler A."/>
            <person name="de Oliveira R.R."/>
            <person name="Labutti K."/>
            <person name="Lipzen A."/>
            <person name="Lail K."/>
            <person name="Bauer D."/>
            <person name="Ohm R.A."/>
            <person name="Barry K.W."/>
            <person name="Spatafora J."/>
            <person name="Grigoriev I.V."/>
            <person name="Martin F.M."/>
            <person name="Pujade-Renaud V."/>
        </authorList>
    </citation>
    <scope>NUCLEOTIDE SEQUENCE [LARGE SCALE GENOMIC DNA]</scope>
    <source>
        <strain evidence="3 4">Philippines</strain>
    </source>
</reference>
<gene>
    <name evidence="3" type="ORF">BS50DRAFT_569059</name>
</gene>
<protein>
    <recommendedName>
        <fullName evidence="2">Heterokaryon incompatibility domain-containing protein</fullName>
    </recommendedName>
</protein>
<dbReference type="AlphaFoldDB" id="A0A2T2P7A1"/>
<dbReference type="PANTHER" id="PTHR24148">
    <property type="entry name" value="ANKYRIN REPEAT DOMAIN-CONTAINING PROTEIN 39 HOMOLOG-RELATED"/>
    <property type="match status" value="1"/>
</dbReference>